<dbReference type="Gene3D" id="2.10.25.10">
    <property type="entry name" value="Laminin"/>
    <property type="match status" value="1"/>
</dbReference>
<dbReference type="PANTHER" id="PTHR11062:SF268">
    <property type="entry name" value="FAMILY PROTEIN, PUTATIVE, EXPRESSED-RELATED"/>
    <property type="match status" value="1"/>
</dbReference>
<evidence type="ECO:0000256" key="2">
    <source>
        <dbReference type="ARBA" id="ARBA00010271"/>
    </source>
</evidence>
<dbReference type="CDD" id="cd00055">
    <property type="entry name" value="EGF_Lam"/>
    <property type="match status" value="1"/>
</dbReference>
<comment type="similarity">
    <text evidence="2">Belongs to the glycosyltransferase 47 family.</text>
</comment>
<evidence type="ECO:0000256" key="3">
    <source>
        <dbReference type="ARBA" id="ARBA00023034"/>
    </source>
</evidence>
<dbReference type="PROSITE" id="PS01186">
    <property type="entry name" value="EGF_2"/>
    <property type="match status" value="1"/>
</dbReference>
<dbReference type="EMBL" id="HBFM01029228">
    <property type="protein sequence ID" value="CAD8787394.1"/>
    <property type="molecule type" value="Transcribed_RNA"/>
</dbReference>
<accession>A0A7S0VHX0</accession>
<keyword evidence="5" id="KW-0812">Transmembrane</keyword>
<feature type="domain" description="EGF-like" evidence="6">
    <location>
        <begin position="226"/>
        <end position="259"/>
    </location>
</feature>
<feature type="disulfide bond" evidence="4">
    <location>
        <begin position="249"/>
        <end position="258"/>
    </location>
</feature>
<dbReference type="InterPro" id="IPR000742">
    <property type="entry name" value="EGF"/>
</dbReference>
<keyword evidence="4" id="KW-1015">Disulfide bond</keyword>
<dbReference type="Pfam" id="PF03016">
    <property type="entry name" value="Exostosin_GT47"/>
    <property type="match status" value="1"/>
</dbReference>
<evidence type="ECO:0000259" key="6">
    <source>
        <dbReference type="PROSITE" id="PS50026"/>
    </source>
</evidence>
<name>A0A7S0VHX0_9CHLO</name>
<feature type="transmembrane region" description="Helical" evidence="5">
    <location>
        <begin position="20"/>
        <end position="44"/>
    </location>
</feature>
<dbReference type="InterPro" id="IPR004263">
    <property type="entry name" value="Exostosin"/>
</dbReference>
<evidence type="ECO:0000256" key="5">
    <source>
        <dbReference type="SAM" id="Phobius"/>
    </source>
</evidence>
<keyword evidence="5" id="KW-1133">Transmembrane helix</keyword>
<dbReference type="PROSITE" id="PS00022">
    <property type="entry name" value="EGF_1"/>
    <property type="match status" value="1"/>
</dbReference>
<dbReference type="InterPro" id="IPR040911">
    <property type="entry name" value="Exostosin_GT47"/>
</dbReference>
<proteinExistence type="inferred from homology"/>
<dbReference type="GO" id="GO:0016757">
    <property type="term" value="F:glycosyltransferase activity"/>
    <property type="evidence" value="ECO:0007669"/>
    <property type="project" value="InterPro"/>
</dbReference>
<keyword evidence="5" id="KW-0472">Membrane</keyword>
<evidence type="ECO:0000313" key="7">
    <source>
        <dbReference type="EMBL" id="CAD8787394.1"/>
    </source>
</evidence>
<dbReference type="GO" id="GO:0000139">
    <property type="term" value="C:Golgi membrane"/>
    <property type="evidence" value="ECO:0007669"/>
    <property type="project" value="UniProtKB-SubCell"/>
</dbReference>
<organism evidence="7">
    <name type="scientific">Polytomella parva</name>
    <dbReference type="NCBI Taxonomy" id="51329"/>
    <lineage>
        <taxon>Eukaryota</taxon>
        <taxon>Viridiplantae</taxon>
        <taxon>Chlorophyta</taxon>
        <taxon>core chlorophytes</taxon>
        <taxon>Chlorophyceae</taxon>
        <taxon>CS clade</taxon>
        <taxon>Chlamydomonadales</taxon>
        <taxon>Chlamydomonadaceae</taxon>
        <taxon>Polytomella</taxon>
    </lineage>
</organism>
<sequence>MSLIFKPSFHHAPRPVRPFFFSLFFFLSFFNFFIFFFFFFFFSISNASFALASSGGALDHPLPPVESFTAEDGVHYVRSSSGFFHPLTSSQRELREAVESGVPGAYISDFEFASLLDRPKELFDPVFLQTHALDSNSDDLDPELSSPSSSSPRYRHLSSIFQRTTVTAAVIQRQRTAFDNEKENFYALPRIPKTHCESNGLLHPSALDCFGFYRQPAAIRIPPPRSNLPCPLNCSGAGVCDHDTGRCRCPAGFGGSGCEAPRKRPCFKMGPDKRDTDTVSDPRWSHSRCSGICDDDLAMCYCPPETKMGRIEAAADAPPGTPPVRQGRPMFWCHLKEDRDGNKVGYGVMPYNSLFGVDGWCNALQPNISNICPCRLDGLDGMFCEIVTEQTCPNQCSGRGECNLGFCKCYDGYYGHDCASRRLGHRLTLDDSVDKKPYLKSVMESPQAAEDPPLSEFRARPLIYVYDLPPRYGSDMLQYRIESGSCVYRRFNGHHNESRFTGHNYMLETAFHEMLLTSTHRTLDPEEADFFFVPAYAACLFSLTGNNDVPGFPEGIVGSRVFASSILQLEAKRWIQNNLPYWNRTGGRDHIWLDLHDEGACYSHAELWPSIHLSHWGRRDMPHVSNTNYHPDNYSNEQAYPDHGWPRGKWLRETSQAHPCYDPEKDLTIPAFFPAHKHWSSPFLGFLGDDENDAKAGQVVAAAARRRRPNLLVFRGNLGLNFDDPKCHYSRCIRQRLYNVSLKQEWVKHKAFYGPASNSLGDYSQMLASATFSLVLPGDGWSYRLEDSILHGSIPVIIMDDVDVVFQSVLDFDRIGIRILEKDLDQVLERVQTTPSEKIQEMQDNIAAIWHRFRYNRPKMQLDETKRLTKRFHTKGRNILVPGLKMAETQLDDAFDTIMQWLYTRIPKIHGSYDEKGVRVSPYKKWFQVANLYL</sequence>
<dbReference type="PROSITE" id="PS50026">
    <property type="entry name" value="EGF_3"/>
    <property type="match status" value="1"/>
</dbReference>
<evidence type="ECO:0000256" key="4">
    <source>
        <dbReference type="PROSITE-ProRule" id="PRU00076"/>
    </source>
</evidence>
<gene>
    <name evidence="7" type="ORF">PPAR00522_LOCUS18958</name>
</gene>
<dbReference type="AlphaFoldDB" id="A0A7S0VHX0"/>
<dbReference type="PANTHER" id="PTHR11062">
    <property type="entry name" value="EXOSTOSIN HEPARAN SULFATE GLYCOSYLTRANSFERASE -RELATED"/>
    <property type="match status" value="1"/>
</dbReference>
<comment type="subcellular location">
    <subcellularLocation>
        <location evidence="1">Golgi apparatus membrane</location>
        <topology evidence="1">Single-pass type II membrane protein</topology>
    </subcellularLocation>
</comment>
<protein>
    <recommendedName>
        <fullName evidence="6">EGF-like domain-containing protein</fullName>
    </recommendedName>
</protein>
<keyword evidence="4" id="KW-0245">EGF-like domain</keyword>
<comment type="caution">
    <text evidence="4">Lacks conserved residue(s) required for the propagation of feature annotation.</text>
</comment>
<reference evidence="7" key="1">
    <citation type="submission" date="2021-01" db="EMBL/GenBank/DDBJ databases">
        <authorList>
            <person name="Corre E."/>
            <person name="Pelletier E."/>
            <person name="Niang G."/>
            <person name="Scheremetjew M."/>
            <person name="Finn R."/>
            <person name="Kale V."/>
            <person name="Holt S."/>
            <person name="Cochrane G."/>
            <person name="Meng A."/>
            <person name="Brown T."/>
            <person name="Cohen L."/>
        </authorList>
    </citation>
    <scope>NUCLEOTIDE SEQUENCE</scope>
    <source>
        <strain evidence="7">SAG 63-3</strain>
    </source>
</reference>
<evidence type="ECO:0000256" key="1">
    <source>
        <dbReference type="ARBA" id="ARBA00004323"/>
    </source>
</evidence>
<feature type="disulfide bond" evidence="4">
    <location>
        <begin position="230"/>
        <end position="240"/>
    </location>
</feature>
<dbReference type="InterPro" id="IPR002049">
    <property type="entry name" value="LE_dom"/>
</dbReference>
<keyword evidence="3" id="KW-0333">Golgi apparatus</keyword>